<dbReference type="PROSITE" id="PS50109">
    <property type="entry name" value="HIS_KIN"/>
    <property type="match status" value="1"/>
</dbReference>
<dbReference type="Gene3D" id="3.30.565.10">
    <property type="entry name" value="Histidine kinase-like ATPase, C-terminal domain"/>
    <property type="match status" value="1"/>
</dbReference>
<dbReference type="SUPFAM" id="SSF47384">
    <property type="entry name" value="Homodimeric domain of signal transducing histidine kinase"/>
    <property type="match status" value="1"/>
</dbReference>
<comment type="caution">
    <text evidence="18">The sequence shown here is derived from an EMBL/GenBank/DDBJ whole genome shotgun (WGS) entry which is preliminary data.</text>
</comment>
<evidence type="ECO:0000256" key="8">
    <source>
        <dbReference type="ARBA" id="ARBA00022692"/>
    </source>
</evidence>
<dbReference type="SMART" id="SM00387">
    <property type="entry name" value="HATPase_c"/>
    <property type="match status" value="1"/>
</dbReference>
<dbReference type="PROSITE" id="PS50885">
    <property type="entry name" value="HAMP"/>
    <property type="match status" value="1"/>
</dbReference>
<evidence type="ECO:0000259" key="17">
    <source>
        <dbReference type="PROSITE" id="PS50885"/>
    </source>
</evidence>
<evidence type="ECO:0000256" key="3">
    <source>
        <dbReference type="ARBA" id="ARBA00012438"/>
    </source>
</evidence>
<protein>
    <recommendedName>
        <fullName evidence="4">Signal transduction histidine-protein kinase ArlS</fullName>
        <ecNumber evidence="3">2.7.13.3</ecNumber>
    </recommendedName>
</protein>
<dbReference type="PRINTS" id="PR00344">
    <property type="entry name" value="BCTRLSENSOR"/>
</dbReference>
<dbReference type="GO" id="GO:0005524">
    <property type="term" value="F:ATP binding"/>
    <property type="evidence" value="ECO:0007669"/>
    <property type="project" value="UniProtKB-KW"/>
</dbReference>
<evidence type="ECO:0000256" key="15">
    <source>
        <dbReference type="SAM" id="Phobius"/>
    </source>
</evidence>
<dbReference type="SUPFAM" id="SSF55874">
    <property type="entry name" value="ATPase domain of HSP90 chaperone/DNA topoisomerase II/histidine kinase"/>
    <property type="match status" value="1"/>
</dbReference>
<evidence type="ECO:0000259" key="16">
    <source>
        <dbReference type="PROSITE" id="PS50109"/>
    </source>
</evidence>
<keyword evidence="7" id="KW-0808">Transferase</keyword>
<evidence type="ECO:0000256" key="4">
    <source>
        <dbReference type="ARBA" id="ARBA00015735"/>
    </source>
</evidence>
<evidence type="ECO:0000256" key="7">
    <source>
        <dbReference type="ARBA" id="ARBA00022679"/>
    </source>
</evidence>
<keyword evidence="19" id="KW-1185">Reference proteome</keyword>
<dbReference type="InterPro" id="IPR004358">
    <property type="entry name" value="Sig_transdc_His_kin-like_C"/>
</dbReference>
<accession>A0AA42BPZ0</accession>
<keyword evidence="5" id="KW-1003">Cell membrane</keyword>
<name>A0AA42BPZ0_9BACI</name>
<comment type="subcellular location">
    <subcellularLocation>
        <location evidence="2">Cell membrane</location>
        <topology evidence="2">Multi-pass membrane protein</topology>
    </subcellularLocation>
</comment>
<evidence type="ECO:0000256" key="1">
    <source>
        <dbReference type="ARBA" id="ARBA00000085"/>
    </source>
</evidence>
<dbReference type="RefSeq" id="WP_254759206.1">
    <property type="nucleotide sequence ID" value="NZ_JANCLT010000005.1"/>
</dbReference>
<proteinExistence type="predicted"/>
<keyword evidence="14 15" id="KW-0472">Membrane</keyword>
<dbReference type="CDD" id="cd00075">
    <property type="entry name" value="HATPase"/>
    <property type="match status" value="1"/>
</dbReference>
<evidence type="ECO:0000256" key="14">
    <source>
        <dbReference type="ARBA" id="ARBA00023136"/>
    </source>
</evidence>
<evidence type="ECO:0000256" key="13">
    <source>
        <dbReference type="ARBA" id="ARBA00023012"/>
    </source>
</evidence>
<dbReference type="Pfam" id="PF00512">
    <property type="entry name" value="HisKA"/>
    <property type="match status" value="1"/>
</dbReference>
<dbReference type="InterPro" id="IPR003660">
    <property type="entry name" value="HAMP_dom"/>
</dbReference>
<dbReference type="EMBL" id="JANCLT010000005">
    <property type="protein sequence ID" value="MCP8969297.1"/>
    <property type="molecule type" value="Genomic_DNA"/>
</dbReference>
<dbReference type="EC" id="2.7.13.3" evidence="3"/>
<dbReference type="Pfam" id="PF18719">
    <property type="entry name" value="ArlS_N"/>
    <property type="match status" value="1"/>
</dbReference>
<feature type="domain" description="Histidine kinase" evidence="16">
    <location>
        <begin position="246"/>
        <end position="464"/>
    </location>
</feature>
<keyword evidence="11" id="KW-0067">ATP-binding</keyword>
<dbReference type="SMART" id="SM00304">
    <property type="entry name" value="HAMP"/>
    <property type="match status" value="1"/>
</dbReference>
<dbReference type="AlphaFoldDB" id="A0AA42BPZ0"/>
<gene>
    <name evidence="18" type="ORF">NK662_12180</name>
</gene>
<feature type="domain" description="HAMP" evidence="17">
    <location>
        <begin position="185"/>
        <end position="238"/>
    </location>
</feature>
<dbReference type="GO" id="GO:0000155">
    <property type="term" value="F:phosphorelay sensor kinase activity"/>
    <property type="evidence" value="ECO:0007669"/>
    <property type="project" value="InterPro"/>
</dbReference>
<dbReference type="FunFam" id="1.10.287.130:FF:000001">
    <property type="entry name" value="Two-component sensor histidine kinase"/>
    <property type="match status" value="1"/>
</dbReference>
<feature type="transmembrane region" description="Helical" evidence="15">
    <location>
        <begin position="20"/>
        <end position="39"/>
    </location>
</feature>
<dbReference type="InterPro" id="IPR036097">
    <property type="entry name" value="HisK_dim/P_sf"/>
</dbReference>
<keyword evidence="8 15" id="KW-0812">Transmembrane</keyword>
<evidence type="ECO:0000256" key="12">
    <source>
        <dbReference type="ARBA" id="ARBA00022989"/>
    </source>
</evidence>
<dbReference type="GO" id="GO:0005886">
    <property type="term" value="C:plasma membrane"/>
    <property type="evidence" value="ECO:0007669"/>
    <property type="project" value="UniProtKB-SubCell"/>
</dbReference>
<dbReference type="FunFam" id="3.30.565.10:FF:000006">
    <property type="entry name" value="Sensor histidine kinase WalK"/>
    <property type="match status" value="1"/>
</dbReference>
<dbReference type="CDD" id="cd00082">
    <property type="entry name" value="HisKA"/>
    <property type="match status" value="1"/>
</dbReference>
<keyword evidence="9" id="KW-0547">Nucleotide-binding</keyword>
<evidence type="ECO:0000313" key="19">
    <source>
        <dbReference type="Proteomes" id="UP001156102"/>
    </source>
</evidence>
<organism evidence="18 19">
    <name type="scientific">Ectobacillus ponti</name>
    <dbReference type="NCBI Taxonomy" id="2961894"/>
    <lineage>
        <taxon>Bacteria</taxon>
        <taxon>Bacillati</taxon>
        <taxon>Bacillota</taxon>
        <taxon>Bacilli</taxon>
        <taxon>Bacillales</taxon>
        <taxon>Bacillaceae</taxon>
        <taxon>Ectobacillus</taxon>
    </lineage>
</organism>
<sequence length="466" mass="51905">MSHLRSLLQSIPIKWKLTLWSTALIFVLVASYSVVQYIIMDHWTDKYETAQLEHYAKGVEAYIANPKMDFSPQNAASITAFLQGIAEKHQLIRILDKNGNVLASASREIPKGLAREEGSAATEHWEDKALIVRTPVKTPSFTGTIEVMQVMDIFEKFMDMIFGIMLAAGAGGLVLSFFGGTFIARQLLSKIQVVTDTMHRIRKNGMKERVPVPDSKDEIAQLGILFNEVMDDLEQSFVQQKQFIEDASHELRTPLTIIQGHLSMLNRWGKRDPEVLEKSLQASLKEVERLNALVAELLTLSRAESEQLPAEGLEPSLVNEVATLVSNHFQVLHPHISLQQQLFPEDARIAMPARYLEQTLIILLDNAIKYSPTEQPSIAVRTAKEDGMIAIHVEDRGMGIPAEDLPFVLNRFYRVDKARSRKLGGNGLGLAIAKRLVEAYSGTISLRSTEGAGTTVSLTFPAYTGI</sequence>
<dbReference type="InterPro" id="IPR003661">
    <property type="entry name" value="HisK_dim/P_dom"/>
</dbReference>
<keyword evidence="13" id="KW-0902">Two-component regulatory system</keyword>
<evidence type="ECO:0000256" key="11">
    <source>
        <dbReference type="ARBA" id="ARBA00022840"/>
    </source>
</evidence>
<dbReference type="PANTHER" id="PTHR45436:SF5">
    <property type="entry name" value="SENSOR HISTIDINE KINASE TRCS"/>
    <property type="match status" value="1"/>
</dbReference>
<dbReference type="PANTHER" id="PTHR45436">
    <property type="entry name" value="SENSOR HISTIDINE KINASE YKOH"/>
    <property type="match status" value="1"/>
</dbReference>
<evidence type="ECO:0000256" key="6">
    <source>
        <dbReference type="ARBA" id="ARBA00022553"/>
    </source>
</evidence>
<comment type="catalytic activity">
    <reaction evidence="1">
        <text>ATP + protein L-histidine = ADP + protein N-phospho-L-histidine.</text>
        <dbReference type="EC" id="2.7.13.3"/>
    </reaction>
</comment>
<keyword evidence="10 18" id="KW-0418">Kinase</keyword>
<dbReference type="InterPro" id="IPR036890">
    <property type="entry name" value="HATPase_C_sf"/>
</dbReference>
<keyword evidence="6" id="KW-0597">Phosphoprotein</keyword>
<feature type="transmembrane region" description="Helical" evidence="15">
    <location>
        <begin position="161"/>
        <end position="184"/>
    </location>
</feature>
<evidence type="ECO:0000256" key="5">
    <source>
        <dbReference type="ARBA" id="ARBA00022475"/>
    </source>
</evidence>
<dbReference type="InterPro" id="IPR005467">
    <property type="entry name" value="His_kinase_dom"/>
</dbReference>
<dbReference type="Pfam" id="PF00672">
    <property type="entry name" value="HAMP"/>
    <property type="match status" value="1"/>
</dbReference>
<evidence type="ECO:0000256" key="10">
    <source>
        <dbReference type="ARBA" id="ARBA00022777"/>
    </source>
</evidence>
<dbReference type="InterPro" id="IPR003594">
    <property type="entry name" value="HATPase_dom"/>
</dbReference>
<dbReference type="InterPro" id="IPR041610">
    <property type="entry name" value="ArlS_N"/>
</dbReference>
<dbReference type="Pfam" id="PF02518">
    <property type="entry name" value="HATPase_c"/>
    <property type="match status" value="1"/>
</dbReference>
<evidence type="ECO:0000313" key="18">
    <source>
        <dbReference type="EMBL" id="MCP8969297.1"/>
    </source>
</evidence>
<evidence type="ECO:0000256" key="2">
    <source>
        <dbReference type="ARBA" id="ARBA00004651"/>
    </source>
</evidence>
<dbReference type="Gene3D" id="1.10.287.130">
    <property type="match status" value="1"/>
</dbReference>
<dbReference type="InterPro" id="IPR050428">
    <property type="entry name" value="TCS_sensor_his_kinase"/>
</dbReference>
<dbReference type="CDD" id="cd06225">
    <property type="entry name" value="HAMP"/>
    <property type="match status" value="1"/>
</dbReference>
<keyword evidence="12 15" id="KW-1133">Transmembrane helix</keyword>
<reference evidence="18" key="1">
    <citation type="submission" date="2022-07" db="EMBL/GenBank/DDBJ databases">
        <authorList>
            <person name="Li W.-J."/>
            <person name="Deng Q.-Q."/>
        </authorList>
    </citation>
    <scope>NUCLEOTIDE SEQUENCE</scope>
    <source>
        <strain evidence="18">SYSU M60031</strain>
    </source>
</reference>
<dbReference type="Gene3D" id="6.10.340.10">
    <property type="match status" value="1"/>
</dbReference>
<dbReference type="SUPFAM" id="SSF158472">
    <property type="entry name" value="HAMP domain-like"/>
    <property type="match status" value="1"/>
</dbReference>
<dbReference type="Proteomes" id="UP001156102">
    <property type="component" value="Unassembled WGS sequence"/>
</dbReference>
<evidence type="ECO:0000256" key="9">
    <source>
        <dbReference type="ARBA" id="ARBA00022741"/>
    </source>
</evidence>
<dbReference type="SMART" id="SM00388">
    <property type="entry name" value="HisKA"/>
    <property type="match status" value="1"/>
</dbReference>